<accession>A0ABT3ECU8</accession>
<sequence>MSGVGPITAATLLVAAGDNPERLGTRASFAALAGVAPIPASSGQRTRHRLSRGGNRHANAALHRSVLLRMRHREPRTMAYFERRRS</sequence>
<dbReference type="PANTHER" id="PTHR33055:SF16">
    <property type="entry name" value="TRANSPOSASE FOR INSERTION SEQUENCE ELEMENT IS1547"/>
    <property type="match status" value="1"/>
</dbReference>
<evidence type="ECO:0000313" key="2">
    <source>
        <dbReference type="EMBL" id="MCW1043257.1"/>
    </source>
</evidence>
<name>A0ABT3ECU8_STRAP</name>
<evidence type="ECO:0000259" key="1">
    <source>
        <dbReference type="Pfam" id="PF02371"/>
    </source>
</evidence>
<protein>
    <submittedName>
        <fullName evidence="2">IS110 family transposase</fullName>
    </submittedName>
</protein>
<gene>
    <name evidence="2" type="ORF">OJ597_12845</name>
</gene>
<reference evidence="2 3" key="1">
    <citation type="submission" date="2022-10" db="EMBL/GenBank/DDBJ databases">
        <title>Comparative genomic study of S. anginosus.</title>
        <authorList>
            <person name="Prasad A."/>
            <person name="Ene A."/>
            <person name="Jablonska S."/>
            <person name="Du J."/>
            <person name="Wolfe A.J."/>
            <person name="Putonti C."/>
        </authorList>
    </citation>
    <scope>NUCLEOTIDE SEQUENCE [LARGE SCALE GENOMIC DNA]</scope>
    <source>
        <strain evidence="2 3">UMB9231</strain>
    </source>
</reference>
<dbReference type="EMBL" id="JAPAHU010000329">
    <property type="protein sequence ID" value="MCW1043257.1"/>
    <property type="molecule type" value="Genomic_DNA"/>
</dbReference>
<feature type="non-terminal residue" evidence="2">
    <location>
        <position position="86"/>
    </location>
</feature>
<dbReference type="Pfam" id="PF02371">
    <property type="entry name" value="Transposase_20"/>
    <property type="match status" value="1"/>
</dbReference>
<evidence type="ECO:0000313" key="3">
    <source>
        <dbReference type="Proteomes" id="UP001526076"/>
    </source>
</evidence>
<dbReference type="InterPro" id="IPR003346">
    <property type="entry name" value="Transposase_20"/>
</dbReference>
<dbReference type="PANTHER" id="PTHR33055">
    <property type="entry name" value="TRANSPOSASE FOR INSERTION SEQUENCE ELEMENT IS1111A"/>
    <property type="match status" value="1"/>
</dbReference>
<keyword evidence="3" id="KW-1185">Reference proteome</keyword>
<feature type="domain" description="Transposase IS116/IS110/IS902 C-terminal" evidence="1">
    <location>
        <begin position="1"/>
        <end position="81"/>
    </location>
</feature>
<dbReference type="Proteomes" id="UP001526076">
    <property type="component" value="Unassembled WGS sequence"/>
</dbReference>
<comment type="caution">
    <text evidence="2">The sequence shown here is derived from an EMBL/GenBank/DDBJ whole genome shotgun (WGS) entry which is preliminary data.</text>
</comment>
<proteinExistence type="predicted"/>
<dbReference type="InterPro" id="IPR047650">
    <property type="entry name" value="Transpos_IS110"/>
</dbReference>
<organism evidence="2 3">
    <name type="scientific">Streptococcus anginosus</name>
    <dbReference type="NCBI Taxonomy" id="1328"/>
    <lineage>
        <taxon>Bacteria</taxon>
        <taxon>Bacillati</taxon>
        <taxon>Bacillota</taxon>
        <taxon>Bacilli</taxon>
        <taxon>Lactobacillales</taxon>
        <taxon>Streptococcaceae</taxon>
        <taxon>Streptococcus</taxon>
        <taxon>Streptococcus anginosus group</taxon>
    </lineage>
</organism>